<dbReference type="Gene3D" id="1.10.287.1120">
    <property type="entry name" value="Bipartite methylase S protein"/>
    <property type="match status" value="1"/>
</dbReference>
<accession>A0A0B7MNJ9</accession>
<dbReference type="RefSeq" id="WP_198142399.1">
    <property type="nucleotide sequence ID" value="NZ_CDRZ01000250.1"/>
</dbReference>
<protein>
    <recommendedName>
        <fullName evidence="5">Restriction endonuclease subunit S</fullName>
    </recommendedName>
</protein>
<dbReference type="Gene3D" id="3.90.220.20">
    <property type="entry name" value="DNA methylase specificity domains"/>
    <property type="match status" value="1"/>
</dbReference>
<evidence type="ECO:0008006" key="5">
    <source>
        <dbReference type="Google" id="ProtNLM"/>
    </source>
</evidence>
<keyword evidence="1" id="KW-0680">Restriction system</keyword>
<dbReference type="Proteomes" id="UP000046155">
    <property type="component" value="Unassembled WGS sequence"/>
</dbReference>
<gene>
    <name evidence="3" type="ORF">SSCH_520017</name>
</gene>
<evidence type="ECO:0000313" key="3">
    <source>
        <dbReference type="EMBL" id="CEO89556.1"/>
    </source>
</evidence>
<dbReference type="GO" id="GO:0009307">
    <property type="term" value="P:DNA restriction-modification system"/>
    <property type="evidence" value="ECO:0007669"/>
    <property type="project" value="UniProtKB-KW"/>
</dbReference>
<dbReference type="InterPro" id="IPR044946">
    <property type="entry name" value="Restrct_endonuc_typeI_TRD_sf"/>
</dbReference>
<evidence type="ECO:0000256" key="2">
    <source>
        <dbReference type="ARBA" id="ARBA00023125"/>
    </source>
</evidence>
<keyword evidence="4" id="KW-1185">Reference proteome</keyword>
<proteinExistence type="predicted"/>
<dbReference type="REBASE" id="132412">
    <property type="entry name" value="S1.SscSp3ORF520015P"/>
</dbReference>
<reference evidence="4" key="1">
    <citation type="submission" date="2015-01" db="EMBL/GenBank/DDBJ databases">
        <authorList>
            <person name="Manzoor Shahid"/>
            <person name="Zubair Saima"/>
        </authorList>
    </citation>
    <scope>NUCLEOTIDE SEQUENCE [LARGE SCALE GENOMIC DNA]</scope>
    <source>
        <strain evidence="4">Sp3</strain>
    </source>
</reference>
<dbReference type="GO" id="GO:0003677">
    <property type="term" value="F:DNA binding"/>
    <property type="evidence" value="ECO:0007669"/>
    <property type="project" value="UniProtKB-KW"/>
</dbReference>
<evidence type="ECO:0000313" key="4">
    <source>
        <dbReference type="Proteomes" id="UP000046155"/>
    </source>
</evidence>
<evidence type="ECO:0000256" key="1">
    <source>
        <dbReference type="ARBA" id="ARBA00022747"/>
    </source>
</evidence>
<sequence length="122" mass="14196">MAKIKPYEEYKEVDLPWLERIPSHWGQRKVKYLFDERVEKGYPDETLLAATQNKGVVPKHMYENRTVVAQKDLHLLKLVKKGDFVISLRSFQGGIEYAYYQGIISPAYTIMIPKSEIAPGFF</sequence>
<keyword evidence="2" id="KW-0238">DNA-binding</keyword>
<organism evidence="3 4">
    <name type="scientific">Syntrophaceticus schinkii</name>
    <dbReference type="NCBI Taxonomy" id="499207"/>
    <lineage>
        <taxon>Bacteria</taxon>
        <taxon>Bacillati</taxon>
        <taxon>Bacillota</taxon>
        <taxon>Clostridia</taxon>
        <taxon>Thermoanaerobacterales</taxon>
        <taxon>Thermoanaerobacterales Family III. Incertae Sedis</taxon>
        <taxon>Syntrophaceticus</taxon>
    </lineage>
</organism>
<dbReference type="AlphaFoldDB" id="A0A0B7MNJ9"/>
<dbReference type="EMBL" id="CDRZ01000250">
    <property type="protein sequence ID" value="CEO89556.1"/>
    <property type="molecule type" value="Genomic_DNA"/>
</dbReference>
<dbReference type="SUPFAM" id="SSF116734">
    <property type="entry name" value="DNA methylase specificity domain"/>
    <property type="match status" value="1"/>
</dbReference>
<name>A0A0B7MNJ9_9FIRM</name>